<protein>
    <submittedName>
        <fullName evidence="3">Uncharacterized protein LOC109127245</fullName>
    </submittedName>
</protein>
<dbReference type="RefSeq" id="XP_019087344.1">
    <property type="nucleotide sequence ID" value="XM_019231799.1"/>
</dbReference>
<dbReference type="Gene3D" id="3.60.10.10">
    <property type="entry name" value="Endonuclease/exonuclease/phosphatase"/>
    <property type="match status" value="1"/>
</dbReference>
<name>A0ABM1QKQ6_CAMSA</name>
<feature type="domain" description="Endonuclease/exonuclease/phosphatase" evidence="1">
    <location>
        <begin position="438"/>
        <end position="638"/>
    </location>
</feature>
<proteinExistence type="predicted"/>
<dbReference type="SUPFAM" id="SSF56219">
    <property type="entry name" value="DNase I-like"/>
    <property type="match status" value="1"/>
</dbReference>
<gene>
    <name evidence="3" type="primary">LOC109127245</name>
</gene>
<evidence type="ECO:0000313" key="2">
    <source>
        <dbReference type="Proteomes" id="UP000694864"/>
    </source>
</evidence>
<dbReference type="InterPro" id="IPR040256">
    <property type="entry name" value="At4g02000-like"/>
</dbReference>
<dbReference type="Proteomes" id="UP000694864">
    <property type="component" value="Chromosome 11"/>
</dbReference>
<dbReference type="Pfam" id="PF03372">
    <property type="entry name" value="Exo_endo_phos"/>
    <property type="match status" value="1"/>
</dbReference>
<evidence type="ECO:0000259" key="1">
    <source>
        <dbReference type="Pfam" id="PF03372"/>
    </source>
</evidence>
<reference evidence="3" key="2">
    <citation type="submission" date="2025-08" db="UniProtKB">
        <authorList>
            <consortium name="RefSeq"/>
        </authorList>
    </citation>
    <scope>IDENTIFICATION</scope>
    <source>
        <tissue evidence="3">Leaf</tissue>
    </source>
</reference>
<reference evidence="2" key="1">
    <citation type="journal article" date="2014" name="Nat. Commun.">
        <title>The emerging biofuel crop Camelina sativa retains a highly undifferentiated hexaploid genome structure.</title>
        <authorList>
            <person name="Kagale S."/>
            <person name="Koh C."/>
            <person name="Nixon J."/>
            <person name="Bollina V."/>
            <person name="Clarke W.E."/>
            <person name="Tuteja R."/>
            <person name="Spillane C."/>
            <person name="Robinson S.J."/>
            <person name="Links M.G."/>
            <person name="Clarke C."/>
            <person name="Higgins E.E."/>
            <person name="Huebert T."/>
            <person name="Sharpe A.G."/>
            <person name="Parkin I.A."/>
        </authorList>
    </citation>
    <scope>NUCLEOTIDE SEQUENCE [LARGE SCALE GENOMIC DNA]</scope>
    <source>
        <strain evidence="2">cv. DH55</strain>
    </source>
</reference>
<dbReference type="GeneID" id="109127245"/>
<dbReference type="PANTHER" id="PTHR31286">
    <property type="entry name" value="GLYCINE-RICH CELL WALL STRUCTURAL PROTEIN 1.8-LIKE"/>
    <property type="match status" value="1"/>
</dbReference>
<keyword evidence="2" id="KW-1185">Reference proteome</keyword>
<sequence>MADQPPRTTEYGTPLDLALLLDVEGSQGSSVKVLSEELGSSQDGAATTVSKGLGLGQKPWLKAAQKHTFTKQAFVVTEIEGKQCVVVPKDVFVDAKPLWEDFVTGKFLNSKAPIESTRHIILNRGMWSIGGLPMILSKWTPFAEEEQPTLKSVPLWVVLKNIPHTMFTNKGLQFLSSAVGTPIRLHPKTEACSSFDEAQILVEADLTKTLPVEYHLAGEEEGELDIVVKYSYPWLPPQCSQCRKWGHLQAACLKTALPTESEVVPTILAVKETEIVGTADAPAQEIINQSTEVVLGTVDAHVTKTMDIEEAQEWITPQKTGHKPMSSSNKQNTLVQTVAVPVLSNSYSVLSEGDEDEAEEDVVRAKEAAPPVSTHVGDSIAVPPVLPSTAPVSVVPAVGANGRGVKPTVTLRESIPRASKISHKYVSNPSTQPQRDPSKSVRDWVKRGNFQFGCILETRVKETKAAAILASVFPDWSYLTNYTFNRRGRIWVVWNSSVRLTPCYTSSQVITCSVLLEGAEKEFFVSFVYAANGVDDRKVLWEDLKFHQDSPLFRNKPWMVFGDFNEILKADEHSLFDIQPMVSPGMRDFQEVVQHCSFSDLQSHGPMYTWCNKREFGLICKKLDMVLVNDIWLLEYQQSYGVFEAGGCSHHLQCRIIIGGDKPKLRRPFKFCNALVDDEKFLPMVKDFWDGSEPLYHSTSALYRFSKKLKALKPHIKLLSRDRLGNLEKRAKDAFEHLCTYQIDTLQNPTDQTMQRKAVAYSRWLFVSGLEEKFLKQKSKLHWLKVGDGNSRTFHRAAKAREARNAIKEIQCPDGRLADTQETIKQEAERFFREFLGHRLSNYHALGADELLSLLPYRCT</sequence>
<organism evidence="2 3">
    <name type="scientific">Camelina sativa</name>
    <name type="common">False flax</name>
    <name type="synonym">Myagrum sativum</name>
    <dbReference type="NCBI Taxonomy" id="90675"/>
    <lineage>
        <taxon>Eukaryota</taxon>
        <taxon>Viridiplantae</taxon>
        <taxon>Streptophyta</taxon>
        <taxon>Embryophyta</taxon>
        <taxon>Tracheophyta</taxon>
        <taxon>Spermatophyta</taxon>
        <taxon>Magnoliopsida</taxon>
        <taxon>eudicotyledons</taxon>
        <taxon>Gunneridae</taxon>
        <taxon>Pentapetalae</taxon>
        <taxon>rosids</taxon>
        <taxon>malvids</taxon>
        <taxon>Brassicales</taxon>
        <taxon>Brassicaceae</taxon>
        <taxon>Camelineae</taxon>
        <taxon>Camelina</taxon>
    </lineage>
</organism>
<evidence type="ECO:0000313" key="3">
    <source>
        <dbReference type="RefSeq" id="XP_019087344.1"/>
    </source>
</evidence>
<dbReference type="PANTHER" id="PTHR31286:SF148">
    <property type="entry name" value="DUF4283 DOMAIN-CONTAINING PROTEIN"/>
    <property type="match status" value="1"/>
</dbReference>
<dbReference type="InterPro" id="IPR005135">
    <property type="entry name" value="Endo/exonuclease/phosphatase"/>
</dbReference>
<dbReference type="InterPro" id="IPR036691">
    <property type="entry name" value="Endo/exonu/phosph_ase_sf"/>
</dbReference>
<accession>A0ABM1QKQ6</accession>